<gene>
    <name evidence="3" type="ORF">GCM10017581_063030</name>
</gene>
<feature type="domain" description="Nucleoside phosphorylase" evidence="2">
    <location>
        <begin position="378"/>
        <end position="584"/>
    </location>
</feature>
<name>A0A9W6NPT5_9ACTN</name>
<dbReference type="Pfam" id="PF01048">
    <property type="entry name" value="PNP_UDP_1"/>
    <property type="match status" value="1"/>
</dbReference>
<accession>A0A9W6NPT5</accession>
<keyword evidence="1" id="KW-1133">Transmembrane helix</keyword>
<evidence type="ECO:0000313" key="3">
    <source>
        <dbReference type="EMBL" id="GLL04556.1"/>
    </source>
</evidence>
<dbReference type="InterPro" id="IPR000845">
    <property type="entry name" value="Nucleoside_phosphorylase_d"/>
</dbReference>
<dbReference type="GO" id="GO:0009116">
    <property type="term" value="P:nucleoside metabolic process"/>
    <property type="evidence" value="ECO:0007669"/>
    <property type="project" value="InterPro"/>
</dbReference>
<evidence type="ECO:0000259" key="2">
    <source>
        <dbReference type="Pfam" id="PF01048"/>
    </source>
</evidence>
<reference evidence="3" key="2">
    <citation type="submission" date="2023-01" db="EMBL/GenBank/DDBJ databases">
        <authorList>
            <person name="Sun Q."/>
            <person name="Evtushenko L."/>
        </authorList>
    </citation>
    <scope>NUCLEOTIDE SEQUENCE</scope>
    <source>
        <strain evidence="3">VKM Ac-1321</strain>
    </source>
</reference>
<feature type="transmembrane region" description="Helical" evidence="1">
    <location>
        <begin position="65"/>
        <end position="85"/>
    </location>
</feature>
<dbReference type="Proteomes" id="UP001143480">
    <property type="component" value="Unassembled WGS sequence"/>
</dbReference>
<dbReference type="PANTHER" id="PTHR46832">
    <property type="entry name" value="5'-METHYLTHIOADENOSINE/S-ADENOSYLHOMOCYSTEINE NUCLEOSIDASE"/>
    <property type="match status" value="1"/>
</dbReference>
<reference evidence="3" key="1">
    <citation type="journal article" date="2014" name="Int. J. Syst. Evol. Microbiol.">
        <title>Complete genome sequence of Corynebacterium casei LMG S-19264T (=DSM 44701T), isolated from a smear-ripened cheese.</title>
        <authorList>
            <consortium name="US DOE Joint Genome Institute (JGI-PGF)"/>
            <person name="Walter F."/>
            <person name="Albersmeier A."/>
            <person name="Kalinowski J."/>
            <person name="Ruckert C."/>
        </authorList>
    </citation>
    <scope>NUCLEOTIDE SEQUENCE</scope>
    <source>
        <strain evidence="3">VKM Ac-1321</strain>
    </source>
</reference>
<keyword evidence="1" id="KW-0812">Transmembrane</keyword>
<dbReference type="Gene3D" id="3.40.50.1580">
    <property type="entry name" value="Nucleoside phosphorylase domain"/>
    <property type="match status" value="1"/>
</dbReference>
<dbReference type="GO" id="GO:0005829">
    <property type="term" value="C:cytosol"/>
    <property type="evidence" value="ECO:0007669"/>
    <property type="project" value="TreeGrafter"/>
</dbReference>
<comment type="caution">
    <text evidence="3">The sequence shown here is derived from an EMBL/GenBank/DDBJ whole genome shotgun (WGS) entry which is preliminary data.</text>
</comment>
<proteinExistence type="predicted"/>
<feature type="transmembrane region" description="Helical" evidence="1">
    <location>
        <begin position="240"/>
        <end position="259"/>
    </location>
</feature>
<dbReference type="EMBL" id="BSFP01000046">
    <property type="protein sequence ID" value="GLL04556.1"/>
    <property type="molecule type" value="Genomic_DNA"/>
</dbReference>
<dbReference type="SUPFAM" id="SSF53167">
    <property type="entry name" value="Purine and uridine phosphorylases"/>
    <property type="match status" value="1"/>
</dbReference>
<keyword evidence="1" id="KW-0472">Membrane</keyword>
<organism evidence="3 4">
    <name type="scientific">Dactylosporangium matsuzakiense</name>
    <dbReference type="NCBI Taxonomy" id="53360"/>
    <lineage>
        <taxon>Bacteria</taxon>
        <taxon>Bacillati</taxon>
        <taxon>Actinomycetota</taxon>
        <taxon>Actinomycetes</taxon>
        <taxon>Micromonosporales</taxon>
        <taxon>Micromonosporaceae</taxon>
        <taxon>Dactylosporangium</taxon>
    </lineage>
</organism>
<protein>
    <recommendedName>
        <fullName evidence="2">Nucleoside phosphorylase domain-containing protein</fullName>
    </recommendedName>
</protein>
<feature type="transmembrane region" description="Helical" evidence="1">
    <location>
        <begin position="301"/>
        <end position="321"/>
    </location>
</feature>
<dbReference type="GO" id="GO:0008782">
    <property type="term" value="F:adenosylhomocysteine nucleosidase activity"/>
    <property type="evidence" value="ECO:0007669"/>
    <property type="project" value="TreeGrafter"/>
</dbReference>
<dbReference type="InterPro" id="IPR035994">
    <property type="entry name" value="Nucleoside_phosphorylase_sf"/>
</dbReference>
<sequence length="596" mass="64700">MFRELPPLPLLLYLADREGRLVWRSAQAFAVIEPPIARRADWKRAMKWLPRRVRAMGWLARNWQLIAPPGPAAISLIIAIPLALISSETTWAAALLIVGGLGLVAADMVVGMARLIWSLLRSTSADMSDDDIFGNEVRGHHWTITFFHAVVPHDIDGLCIDASRRARKLTKTFMPDDSAFGSGYVGVRAENFTGADVRTLVGELPSLQSVPRTDWFVIGATKDFERPDHDAVRPLSGIRLILFATLAGLGVSALLVASFERQACSAEDCGARPVTFTKALVWIAKHVYFQFPSPATVPSQIFGVLVTILVPVMAACIVMTLKWRIRYQRARRDLMYKAVERMAHGPTVAIVAVNEIECGAVEEAFAARVPGLIPKPGKAGAKAVTLLGAHGGARIVLAQSEQGTVGAGSMPWTVDNLIKYFDPTFLVLTGVCYGLKAHDLDGGSQRLGDVVVATQLCAVDHRKLTTRPDGSQYEINRGPRPEAASDLLSHARALGRHRIPKVHFGPMLSLNTLVNSKEERARLQALNEEAVAGEMEAAGLYAAAEQAKCDWILVKGISDWGVQKTDEHQASAARHAADFVADLIAQIDLGAAANPH</sequence>
<evidence type="ECO:0000256" key="1">
    <source>
        <dbReference type="SAM" id="Phobius"/>
    </source>
</evidence>
<dbReference type="PANTHER" id="PTHR46832:SF1">
    <property type="entry name" value="5'-METHYLTHIOADENOSINE_S-ADENOSYLHOMOCYSTEINE NUCLEOSIDASE"/>
    <property type="match status" value="1"/>
</dbReference>
<feature type="transmembrane region" description="Helical" evidence="1">
    <location>
        <begin position="91"/>
        <end position="117"/>
    </location>
</feature>
<dbReference type="RefSeq" id="WP_261961037.1">
    <property type="nucleotide sequence ID" value="NZ_BAAAXA010000001.1"/>
</dbReference>
<dbReference type="AlphaFoldDB" id="A0A9W6NPT5"/>
<dbReference type="GO" id="GO:0008930">
    <property type="term" value="F:methylthioadenosine nucleosidase activity"/>
    <property type="evidence" value="ECO:0007669"/>
    <property type="project" value="TreeGrafter"/>
</dbReference>
<evidence type="ECO:0000313" key="4">
    <source>
        <dbReference type="Proteomes" id="UP001143480"/>
    </source>
</evidence>
<dbReference type="GO" id="GO:0019284">
    <property type="term" value="P:L-methionine salvage from S-adenosylmethionine"/>
    <property type="evidence" value="ECO:0007669"/>
    <property type="project" value="TreeGrafter"/>
</dbReference>
<keyword evidence="4" id="KW-1185">Reference proteome</keyword>